<keyword evidence="2" id="KW-1185">Reference proteome</keyword>
<dbReference type="EMBL" id="JAWWNJ010000024">
    <property type="protein sequence ID" value="KAK7031782.1"/>
    <property type="molecule type" value="Genomic_DNA"/>
</dbReference>
<name>A0AAW0BYG0_9AGAR</name>
<dbReference type="AlphaFoldDB" id="A0AAW0BYG0"/>
<accession>A0AAW0BYG0</accession>
<protein>
    <submittedName>
        <fullName evidence="1">Uncharacterized protein</fullName>
    </submittedName>
</protein>
<evidence type="ECO:0000313" key="1">
    <source>
        <dbReference type="EMBL" id="KAK7031782.1"/>
    </source>
</evidence>
<proteinExistence type="predicted"/>
<organism evidence="1 2">
    <name type="scientific">Favolaschia claudopus</name>
    <dbReference type="NCBI Taxonomy" id="2862362"/>
    <lineage>
        <taxon>Eukaryota</taxon>
        <taxon>Fungi</taxon>
        <taxon>Dikarya</taxon>
        <taxon>Basidiomycota</taxon>
        <taxon>Agaricomycotina</taxon>
        <taxon>Agaricomycetes</taxon>
        <taxon>Agaricomycetidae</taxon>
        <taxon>Agaricales</taxon>
        <taxon>Marasmiineae</taxon>
        <taxon>Mycenaceae</taxon>
        <taxon>Favolaschia</taxon>
    </lineage>
</organism>
<dbReference type="Proteomes" id="UP001362999">
    <property type="component" value="Unassembled WGS sequence"/>
</dbReference>
<reference evidence="1 2" key="1">
    <citation type="journal article" date="2024" name="J Genomics">
        <title>Draft genome sequencing and assembly of Favolaschia claudopus CIRM-BRFM 2984 isolated from oak limbs.</title>
        <authorList>
            <person name="Navarro D."/>
            <person name="Drula E."/>
            <person name="Chaduli D."/>
            <person name="Cazenave R."/>
            <person name="Ahrendt S."/>
            <person name="Wang J."/>
            <person name="Lipzen A."/>
            <person name="Daum C."/>
            <person name="Barry K."/>
            <person name="Grigoriev I.V."/>
            <person name="Favel A."/>
            <person name="Rosso M.N."/>
            <person name="Martin F."/>
        </authorList>
    </citation>
    <scope>NUCLEOTIDE SEQUENCE [LARGE SCALE GENOMIC DNA]</scope>
    <source>
        <strain evidence="1 2">CIRM-BRFM 2984</strain>
    </source>
</reference>
<gene>
    <name evidence="1" type="ORF">R3P38DRAFT_3187501</name>
</gene>
<evidence type="ECO:0000313" key="2">
    <source>
        <dbReference type="Proteomes" id="UP001362999"/>
    </source>
</evidence>
<comment type="caution">
    <text evidence="1">The sequence shown here is derived from an EMBL/GenBank/DDBJ whole genome shotgun (WGS) entry which is preliminary data.</text>
</comment>
<sequence>MVDIAKIFRKSFEAVKFKYLGHRPRADRGDLVGWGFDGATENVGGLIHYGPIPSSFPTLTVPHFIRLRLHLLPVLLPPLRLESTPFRPEFRPPVGKTRLQRVEHRALSLFVTPAAPRSGAMPSLQRVPALFPDTWVVAAVTAAPRSAAIASTRRIDVPLAGLLQANPRPRRVQQRVARPPRQRAAVAAVAEAPRSGAIPRHDVLTSRERDLGLILPPYFSSSEPCSPQVVLEPWAVDDVAPRREAALLL</sequence>